<dbReference type="InterPro" id="IPR012340">
    <property type="entry name" value="NA-bd_OB-fold"/>
</dbReference>
<accession>A0ABW3IE17</accession>
<proteinExistence type="predicted"/>
<evidence type="ECO:0000256" key="20">
    <source>
        <dbReference type="ARBA" id="ARBA00034003"/>
    </source>
</evidence>
<name>A0ABW3IE17_9FLAO</name>
<dbReference type="Gene3D" id="3.30.470.30">
    <property type="entry name" value="DNA ligase/mRNA capping enzyme"/>
    <property type="match status" value="1"/>
</dbReference>
<evidence type="ECO:0000256" key="12">
    <source>
        <dbReference type="ARBA" id="ARBA00022840"/>
    </source>
</evidence>
<dbReference type="Proteomes" id="UP001597100">
    <property type="component" value="Unassembled WGS sequence"/>
</dbReference>
<dbReference type="EC" id="6.5.1.1" evidence="2"/>
<keyword evidence="14" id="KW-0238">DNA-binding</keyword>
<dbReference type="InterPro" id="IPR014146">
    <property type="entry name" value="LigD_ligase_dom"/>
</dbReference>
<evidence type="ECO:0000256" key="5">
    <source>
        <dbReference type="ARBA" id="ARBA00022695"/>
    </source>
</evidence>
<evidence type="ECO:0000256" key="2">
    <source>
        <dbReference type="ARBA" id="ARBA00012727"/>
    </source>
</evidence>
<evidence type="ECO:0000256" key="4">
    <source>
        <dbReference type="ARBA" id="ARBA00022679"/>
    </source>
</evidence>
<dbReference type="InterPro" id="IPR014144">
    <property type="entry name" value="LigD_PE_domain"/>
</dbReference>
<dbReference type="PROSITE" id="PS50160">
    <property type="entry name" value="DNA_LIGASE_A3"/>
    <property type="match status" value="1"/>
</dbReference>
<feature type="compositionally biased region" description="Basic and acidic residues" evidence="21">
    <location>
        <begin position="1"/>
        <end position="12"/>
    </location>
</feature>
<dbReference type="CDD" id="cd07971">
    <property type="entry name" value="OBF_DNA_ligase_LigD"/>
    <property type="match status" value="1"/>
</dbReference>
<evidence type="ECO:0000256" key="14">
    <source>
        <dbReference type="ARBA" id="ARBA00023125"/>
    </source>
</evidence>
<dbReference type="PROSITE" id="PS00333">
    <property type="entry name" value="DNA_LIGASE_A2"/>
    <property type="match status" value="1"/>
</dbReference>
<dbReference type="RefSeq" id="WP_380736894.1">
    <property type="nucleotide sequence ID" value="NZ_JBHTJP010000032.1"/>
</dbReference>
<evidence type="ECO:0000256" key="15">
    <source>
        <dbReference type="ARBA" id="ARBA00023172"/>
    </source>
</evidence>
<sequence length="807" mass="92247">MGLDEYIRKRDFSNTPEPEAAYQKPPKKLRFVIQRHQASRLHYDLRLEMEGVLKSWAIPKGPSMNPVDKRLAIMTEDHPVRYLTFHGTIPKGNYGAGEMSVWDEGTYQPIEKGGEKELLEQLIKGDLKIHFFGNKIKGSFALVHTKRGGEKDNQWLLIKKKDEFSTDLVYDAENFSEQASSEKVKKLKHTKLIKPMLATKASEIFNKADWIYELKWDGYRALANIHDGKVDLYSRNGISFKRKFKSIYQNLKAIPHDVILDGEIVVLDKKGKPQFQELQNYGQDTTGELRYYVFDLLFLNGHNIMSLPLTERKSLIPEVIEDIPQVYYCDHIESMGKSFFEQAIGAGLEGVIAKKADSEYIPGSRSDNWLKIKAIESQEALICGFTDSESSAPFGSLILGMHRDDELVYIGNCGTGFSAKDRKELMARFRPLVTEESPFEKKINLKGRKPTWMTPELICEVNFAEWTKSGQMRHPSFKGLRFDKLPSEIDKEKVAKVPKQKPSSHKAGEFLEIDGISVPISNLEKIYWPDSGLRKFDLIQYYLEISEYILPFLKDRPENLHRHPNGIKQPGFYQKDISGIFPHWLETLKIHSKSSQKDIEYILCQNQASLIYLANLGCIELNPWSSRKGNLLNPDYTVIDIDPSAKATFQQVVEVALAAKEVLEKAKIEGYVKTSGSSGLHIYIPLGAKYNYDEARDFTKILCYFIQEMLPDLTTMERNIKKRKGKIYLDFLQNRKGQTLAAPYCARPKQGATVSAPLEWEEVNSKLDMRDFTIKTMPARIKSKPNLFLPVLKKGIDIEKALEALSS</sequence>
<evidence type="ECO:0000256" key="21">
    <source>
        <dbReference type="SAM" id="MobiDB-lite"/>
    </source>
</evidence>
<keyword evidence="8" id="KW-0547">Nucleotide-binding</keyword>
<reference evidence="24" key="1">
    <citation type="journal article" date="2019" name="Int. J. Syst. Evol. Microbiol.">
        <title>The Global Catalogue of Microorganisms (GCM) 10K type strain sequencing project: providing services to taxonomists for standard genome sequencing and annotation.</title>
        <authorList>
            <consortium name="The Broad Institute Genomics Platform"/>
            <consortium name="The Broad Institute Genome Sequencing Center for Infectious Disease"/>
            <person name="Wu L."/>
            <person name="Ma J."/>
        </authorList>
    </citation>
    <scope>NUCLEOTIDE SEQUENCE [LARGE SCALE GENOMIC DNA]</scope>
    <source>
        <strain evidence="24">CCUG 60898</strain>
    </source>
</reference>
<keyword evidence="7" id="KW-0479">Metal-binding</keyword>
<evidence type="ECO:0000259" key="22">
    <source>
        <dbReference type="PROSITE" id="PS50160"/>
    </source>
</evidence>
<evidence type="ECO:0000256" key="11">
    <source>
        <dbReference type="ARBA" id="ARBA00022839"/>
    </source>
</evidence>
<evidence type="ECO:0000256" key="3">
    <source>
        <dbReference type="ARBA" id="ARBA00022598"/>
    </source>
</evidence>
<keyword evidence="17" id="KW-0464">Manganese</keyword>
<evidence type="ECO:0000256" key="16">
    <source>
        <dbReference type="ARBA" id="ARBA00023204"/>
    </source>
</evidence>
<keyword evidence="12" id="KW-0067">ATP-binding</keyword>
<dbReference type="Pfam" id="PF21686">
    <property type="entry name" value="LigD_Prim-Pol"/>
    <property type="match status" value="1"/>
</dbReference>
<evidence type="ECO:0000256" key="7">
    <source>
        <dbReference type="ARBA" id="ARBA00022723"/>
    </source>
</evidence>
<evidence type="ECO:0000256" key="6">
    <source>
        <dbReference type="ARBA" id="ARBA00022722"/>
    </source>
</evidence>
<dbReference type="Pfam" id="PF13298">
    <property type="entry name" value="LigD_N"/>
    <property type="match status" value="1"/>
</dbReference>
<dbReference type="SUPFAM" id="SSF50249">
    <property type="entry name" value="Nucleic acid-binding proteins"/>
    <property type="match status" value="1"/>
</dbReference>
<evidence type="ECO:0000256" key="10">
    <source>
        <dbReference type="ARBA" id="ARBA00022801"/>
    </source>
</evidence>
<dbReference type="InterPro" id="IPR014143">
    <property type="entry name" value="NHEJ_ligase_prk"/>
</dbReference>
<keyword evidence="9" id="KW-0227">DNA damage</keyword>
<dbReference type="SUPFAM" id="SSF56091">
    <property type="entry name" value="DNA ligase/mRNA capping enzyme, catalytic domain"/>
    <property type="match status" value="1"/>
</dbReference>
<dbReference type="CDD" id="cd07906">
    <property type="entry name" value="Adenylation_DNA_ligase_LigD_LigC"/>
    <property type="match status" value="1"/>
</dbReference>
<keyword evidence="18" id="KW-0511">Multifunctional enzyme</keyword>
<comment type="caution">
    <text evidence="23">The sequence shown here is derived from an EMBL/GenBank/DDBJ whole genome shotgun (WGS) entry which is preliminary data.</text>
</comment>
<evidence type="ECO:0000313" key="23">
    <source>
        <dbReference type="EMBL" id="MFD0975857.1"/>
    </source>
</evidence>
<dbReference type="InterPro" id="IPR014145">
    <property type="entry name" value="LigD_pol_dom"/>
</dbReference>
<dbReference type="CDD" id="cd04865">
    <property type="entry name" value="LigD_Pol_like_2"/>
    <property type="match status" value="1"/>
</dbReference>
<dbReference type="NCBIfam" id="TIGR02776">
    <property type="entry name" value="NHEJ_ligase_prk"/>
    <property type="match status" value="1"/>
</dbReference>
<evidence type="ECO:0000256" key="8">
    <source>
        <dbReference type="ARBA" id="ARBA00022741"/>
    </source>
</evidence>
<dbReference type="Gene3D" id="2.40.50.140">
    <property type="entry name" value="Nucleic acid-binding proteins"/>
    <property type="match status" value="1"/>
</dbReference>
<comment type="cofactor">
    <cofactor evidence="1">
        <name>Mn(2+)</name>
        <dbReference type="ChEBI" id="CHEBI:29035"/>
    </cofactor>
</comment>
<evidence type="ECO:0000256" key="13">
    <source>
        <dbReference type="ARBA" id="ARBA00022932"/>
    </source>
</evidence>
<keyword evidence="15" id="KW-0233">DNA recombination</keyword>
<dbReference type="Pfam" id="PF01068">
    <property type="entry name" value="DNA_ligase_A_M"/>
    <property type="match status" value="1"/>
</dbReference>
<keyword evidence="16" id="KW-0234">DNA repair</keyword>
<evidence type="ECO:0000256" key="9">
    <source>
        <dbReference type="ARBA" id="ARBA00022763"/>
    </source>
</evidence>
<dbReference type="PANTHER" id="PTHR42705">
    <property type="entry name" value="BIFUNCTIONAL NON-HOMOLOGOUS END JOINING PROTEIN LIGD"/>
    <property type="match status" value="1"/>
</dbReference>
<evidence type="ECO:0000256" key="1">
    <source>
        <dbReference type="ARBA" id="ARBA00001936"/>
    </source>
</evidence>
<dbReference type="NCBIfam" id="TIGR02777">
    <property type="entry name" value="LigD_PE_dom"/>
    <property type="match status" value="1"/>
</dbReference>
<keyword evidence="4" id="KW-0808">Transferase</keyword>
<dbReference type="PANTHER" id="PTHR42705:SF2">
    <property type="entry name" value="BIFUNCTIONAL NON-HOMOLOGOUS END JOINING PROTEIN LIGD"/>
    <property type="match status" value="1"/>
</dbReference>
<keyword evidence="24" id="KW-1185">Reference proteome</keyword>
<evidence type="ECO:0000256" key="17">
    <source>
        <dbReference type="ARBA" id="ARBA00023211"/>
    </source>
</evidence>
<comment type="catalytic activity">
    <reaction evidence="20">
        <text>ATP + (deoxyribonucleotide)n-3'-hydroxyl + 5'-phospho-(deoxyribonucleotide)m = (deoxyribonucleotide)n+m + AMP + diphosphate.</text>
        <dbReference type="EC" id="6.5.1.1"/>
    </reaction>
</comment>
<dbReference type="Gene3D" id="3.90.920.10">
    <property type="entry name" value="DNA primase, PRIM domain"/>
    <property type="match status" value="1"/>
</dbReference>
<keyword evidence="3 23" id="KW-0436">Ligase</keyword>
<dbReference type="EMBL" id="JBHTJP010000032">
    <property type="protein sequence ID" value="MFD0975857.1"/>
    <property type="molecule type" value="Genomic_DNA"/>
</dbReference>
<keyword evidence="6" id="KW-0540">Nuclease</keyword>
<feature type="region of interest" description="Disordered" evidence="21">
    <location>
        <begin position="1"/>
        <end position="23"/>
    </location>
</feature>
<keyword evidence="11" id="KW-0269">Exonuclease</keyword>
<dbReference type="InterPro" id="IPR016059">
    <property type="entry name" value="DNA_ligase_ATP-dep_CS"/>
</dbReference>
<evidence type="ECO:0000256" key="19">
    <source>
        <dbReference type="ARBA" id="ARBA00029943"/>
    </source>
</evidence>
<dbReference type="GO" id="GO:0003910">
    <property type="term" value="F:DNA ligase (ATP) activity"/>
    <property type="evidence" value="ECO:0007669"/>
    <property type="project" value="UniProtKB-EC"/>
</dbReference>
<dbReference type="InterPro" id="IPR012310">
    <property type="entry name" value="DNA_ligase_ATP-dep_cent"/>
</dbReference>
<protein>
    <recommendedName>
        <fullName evidence="2">DNA ligase (ATP)</fullName>
        <ecNumber evidence="2">6.5.1.1</ecNumber>
    </recommendedName>
    <alternativeName>
        <fullName evidence="19">NHEJ DNA polymerase</fullName>
    </alternativeName>
</protein>
<gene>
    <name evidence="23" type="primary">ligD</name>
    <name evidence="23" type="ORF">ACFQ1G_03540</name>
</gene>
<keyword evidence="10" id="KW-0378">Hydrolase</keyword>
<organism evidence="23 24">
    <name type="scientific">Salinimicrobium gaetbulicola</name>
    <dbReference type="NCBI Taxonomy" id="999702"/>
    <lineage>
        <taxon>Bacteria</taxon>
        <taxon>Pseudomonadati</taxon>
        <taxon>Bacteroidota</taxon>
        <taxon>Flavobacteriia</taxon>
        <taxon>Flavobacteriales</taxon>
        <taxon>Flavobacteriaceae</taxon>
        <taxon>Salinimicrobium</taxon>
    </lineage>
</organism>
<keyword evidence="5" id="KW-0548">Nucleotidyltransferase</keyword>
<dbReference type="InterPro" id="IPR052171">
    <property type="entry name" value="NHEJ_LigD"/>
</dbReference>
<evidence type="ECO:0000256" key="18">
    <source>
        <dbReference type="ARBA" id="ARBA00023268"/>
    </source>
</evidence>
<keyword evidence="13" id="KW-0239">DNA-directed DNA polymerase</keyword>
<dbReference type="Pfam" id="PF04679">
    <property type="entry name" value="DNA_ligase_A_C"/>
    <property type="match status" value="1"/>
</dbReference>
<dbReference type="NCBIfam" id="TIGR02779">
    <property type="entry name" value="NHEJ_ligase_lig"/>
    <property type="match status" value="1"/>
</dbReference>
<dbReference type="InterPro" id="IPR012309">
    <property type="entry name" value="DNA_ligase_ATP-dep_C"/>
</dbReference>
<evidence type="ECO:0000313" key="24">
    <source>
        <dbReference type="Proteomes" id="UP001597100"/>
    </source>
</evidence>
<feature type="domain" description="ATP-dependent DNA ligase family profile" evidence="22">
    <location>
        <begin position="282"/>
        <end position="373"/>
    </location>
</feature>
<dbReference type="Gene3D" id="3.30.1490.70">
    <property type="match status" value="1"/>
</dbReference>
<dbReference type="NCBIfam" id="TIGR02778">
    <property type="entry name" value="ligD_pol"/>
    <property type="match status" value="1"/>
</dbReference>